<name>A0ABT6WCF8_9ACTN</name>
<comment type="caution">
    <text evidence="2">The sequence shown here is derived from an EMBL/GenBank/DDBJ whole genome shotgun (WGS) entry which is preliminary data.</text>
</comment>
<protein>
    <submittedName>
        <fullName evidence="2">Uma2 family endonuclease</fullName>
    </submittedName>
</protein>
<dbReference type="InterPro" id="IPR008538">
    <property type="entry name" value="Uma2"/>
</dbReference>
<evidence type="ECO:0000259" key="1">
    <source>
        <dbReference type="Pfam" id="PF05685"/>
    </source>
</evidence>
<dbReference type="EMBL" id="JASCTH010000001">
    <property type="protein sequence ID" value="MDI6097406.1"/>
    <property type="molecule type" value="Genomic_DNA"/>
</dbReference>
<keyword evidence="2" id="KW-0255">Endonuclease</keyword>
<dbReference type="InterPro" id="IPR011335">
    <property type="entry name" value="Restrct_endonuc-II-like"/>
</dbReference>
<accession>A0ABT6WCF8</accession>
<dbReference type="SUPFAM" id="SSF52980">
    <property type="entry name" value="Restriction endonuclease-like"/>
    <property type="match status" value="1"/>
</dbReference>
<evidence type="ECO:0000313" key="3">
    <source>
        <dbReference type="Proteomes" id="UP001241758"/>
    </source>
</evidence>
<sequence length="183" mass="20435">MPPVEGYTADDLDRIPDLPSHAELIDGSLVLVTPQKAFHSLMLDLLTQELRSVAPRPAYLVRRDMSVVLNNRQRPEPDVVVVRAEAEADLTATWYPAEAVVLAIEVVSPESEIRDRSRKPQLYAEAGIPFFWRVEASEGKPVVYAYQRDPATGAYGPLGIFHERLVLTVPFAIDIDLTAIDRM</sequence>
<keyword evidence="2" id="KW-0540">Nuclease</keyword>
<dbReference type="PANTHER" id="PTHR35400:SF3">
    <property type="entry name" value="SLL1072 PROTEIN"/>
    <property type="match status" value="1"/>
</dbReference>
<dbReference type="RefSeq" id="WP_282756801.1">
    <property type="nucleotide sequence ID" value="NZ_JASCTH010000001.1"/>
</dbReference>
<keyword evidence="2" id="KW-0378">Hydrolase</keyword>
<dbReference type="Proteomes" id="UP001241758">
    <property type="component" value="Unassembled WGS sequence"/>
</dbReference>
<dbReference type="CDD" id="cd06260">
    <property type="entry name" value="DUF820-like"/>
    <property type="match status" value="1"/>
</dbReference>
<gene>
    <name evidence="2" type="ORF">QLQ12_02170</name>
</gene>
<reference evidence="2 3" key="1">
    <citation type="submission" date="2023-05" db="EMBL/GenBank/DDBJ databases">
        <title>Actinoplanes sp. NEAU-A12 genome sequencing.</title>
        <authorList>
            <person name="Wang Z.-S."/>
        </authorList>
    </citation>
    <scope>NUCLEOTIDE SEQUENCE [LARGE SCALE GENOMIC DNA]</scope>
    <source>
        <strain evidence="2 3">NEAU-A12</strain>
    </source>
</reference>
<organism evidence="2 3">
    <name type="scientific">Actinoplanes sandaracinus</name>
    <dbReference type="NCBI Taxonomy" id="3045177"/>
    <lineage>
        <taxon>Bacteria</taxon>
        <taxon>Bacillati</taxon>
        <taxon>Actinomycetota</taxon>
        <taxon>Actinomycetes</taxon>
        <taxon>Micromonosporales</taxon>
        <taxon>Micromonosporaceae</taxon>
        <taxon>Actinoplanes</taxon>
    </lineage>
</organism>
<keyword evidence="3" id="KW-1185">Reference proteome</keyword>
<feature type="domain" description="Putative restriction endonuclease" evidence="1">
    <location>
        <begin position="11"/>
        <end position="169"/>
    </location>
</feature>
<proteinExistence type="predicted"/>
<dbReference type="Gene3D" id="3.90.1570.10">
    <property type="entry name" value="tt1808, chain A"/>
    <property type="match status" value="1"/>
</dbReference>
<dbReference type="InterPro" id="IPR012296">
    <property type="entry name" value="Nuclease_put_TT1808"/>
</dbReference>
<dbReference type="GO" id="GO:0004519">
    <property type="term" value="F:endonuclease activity"/>
    <property type="evidence" value="ECO:0007669"/>
    <property type="project" value="UniProtKB-KW"/>
</dbReference>
<evidence type="ECO:0000313" key="2">
    <source>
        <dbReference type="EMBL" id="MDI6097406.1"/>
    </source>
</evidence>
<dbReference type="Pfam" id="PF05685">
    <property type="entry name" value="Uma2"/>
    <property type="match status" value="1"/>
</dbReference>
<dbReference type="PANTHER" id="PTHR35400">
    <property type="entry name" value="SLR1083 PROTEIN"/>
    <property type="match status" value="1"/>
</dbReference>